<keyword evidence="2 4" id="KW-0732">Signal</keyword>
<evidence type="ECO:0000313" key="6">
    <source>
        <dbReference type="EMBL" id="TDR88068.1"/>
    </source>
</evidence>
<dbReference type="PANTHER" id="PTHR30483">
    <property type="entry name" value="LEUCINE-SPECIFIC-BINDING PROTEIN"/>
    <property type="match status" value="1"/>
</dbReference>
<evidence type="ECO:0000256" key="4">
    <source>
        <dbReference type="SAM" id="SignalP"/>
    </source>
</evidence>
<dbReference type="AlphaFoldDB" id="A0A4R7BR06"/>
<organism evidence="6 7">
    <name type="scientific">Enterovirga rhinocerotis</name>
    <dbReference type="NCBI Taxonomy" id="1339210"/>
    <lineage>
        <taxon>Bacteria</taxon>
        <taxon>Pseudomonadati</taxon>
        <taxon>Pseudomonadota</taxon>
        <taxon>Alphaproteobacteria</taxon>
        <taxon>Hyphomicrobiales</taxon>
        <taxon>Methylobacteriaceae</taxon>
        <taxon>Enterovirga</taxon>
    </lineage>
</organism>
<dbReference type="InterPro" id="IPR028081">
    <property type="entry name" value="Leu-bd"/>
</dbReference>
<dbReference type="SUPFAM" id="SSF53822">
    <property type="entry name" value="Periplasmic binding protein-like I"/>
    <property type="match status" value="1"/>
</dbReference>
<comment type="caution">
    <text evidence="6">The sequence shown here is derived from an EMBL/GenBank/DDBJ whole genome shotgun (WGS) entry which is preliminary data.</text>
</comment>
<feature type="signal peptide" evidence="4">
    <location>
        <begin position="1"/>
        <end position="23"/>
    </location>
</feature>
<dbReference type="Pfam" id="PF13458">
    <property type="entry name" value="Peripla_BP_6"/>
    <property type="match status" value="1"/>
</dbReference>
<dbReference type="PANTHER" id="PTHR30483:SF6">
    <property type="entry name" value="PERIPLASMIC BINDING PROTEIN OF ABC TRANSPORTER FOR NATURAL AMINO ACIDS"/>
    <property type="match status" value="1"/>
</dbReference>
<evidence type="ECO:0000256" key="3">
    <source>
        <dbReference type="ARBA" id="ARBA00022970"/>
    </source>
</evidence>
<accession>A0A4R7BR06</accession>
<protein>
    <submittedName>
        <fullName evidence="6">Branched-chain amino acid transport system substrate-binding protein</fullName>
    </submittedName>
</protein>
<keyword evidence="3" id="KW-0813">Transport</keyword>
<evidence type="ECO:0000259" key="5">
    <source>
        <dbReference type="Pfam" id="PF13458"/>
    </source>
</evidence>
<evidence type="ECO:0000313" key="7">
    <source>
        <dbReference type="Proteomes" id="UP000295122"/>
    </source>
</evidence>
<proteinExistence type="inferred from homology"/>
<keyword evidence="7" id="KW-1185">Reference proteome</keyword>
<evidence type="ECO:0000256" key="2">
    <source>
        <dbReference type="ARBA" id="ARBA00022729"/>
    </source>
</evidence>
<evidence type="ECO:0000256" key="1">
    <source>
        <dbReference type="ARBA" id="ARBA00010062"/>
    </source>
</evidence>
<dbReference type="CDD" id="cd06327">
    <property type="entry name" value="PBP1_SBP-like"/>
    <property type="match status" value="1"/>
</dbReference>
<dbReference type="EMBL" id="SNZR01000015">
    <property type="protein sequence ID" value="TDR88068.1"/>
    <property type="molecule type" value="Genomic_DNA"/>
</dbReference>
<name>A0A4R7BR06_9HYPH</name>
<comment type="similarity">
    <text evidence="1">Belongs to the leucine-binding protein family.</text>
</comment>
<reference evidence="6 7" key="1">
    <citation type="submission" date="2019-03" db="EMBL/GenBank/DDBJ databases">
        <title>Genomic Encyclopedia of Type Strains, Phase IV (KMG-IV): sequencing the most valuable type-strain genomes for metagenomic binning, comparative biology and taxonomic classification.</title>
        <authorList>
            <person name="Goeker M."/>
        </authorList>
    </citation>
    <scope>NUCLEOTIDE SEQUENCE [LARGE SCALE GENOMIC DNA]</scope>
    <source>
        <strain evidence="6 7">DSM 25903</strain>
    </source>
</reference>
<dbReference type="Gene3D" id="3.40.50.2300">
    <property type="match status" value="2"/>
</dbReference>
<feature type="chain" id="PRO_5020893347" evidence="4">
    <location>
        <begin position="24"/>
        <end position="401"/>
    </location>
</feature>
<gene>
    <name evidence="6" type="ORF">EV668_3933</name>
</gene>
<dbReference type="InterPro" id="IPR051010">
    <property type="entry name" value="BCAA_transport"/>
</dbReference>
<dbReference type="RefSeq" id="WP_133773249.1">
    <property type="nucleotide sequence ID" value="NZ_SNZR01000015.1"/>
</dbReference>
<feature type="domain" description="Leucine-binding protein" evidence="5">
    <location>
        <begin position="28"/>
        <end position="362"/>
    </location>
</feature>
<dbReference type="OrthoDB" id="5794591at2"/>
<dbReference type="Proteomes" id="UP000295122">
    <property type="component" value="Unassembled WGS sequence"/>
</dbReference>
<keyword evidence="3" id="KW-0029">Amino-acid transport</keyword>
<dbReference type="InterPro" id="IPR028082">
    <property type="entry name" value="Peripla_BP_I"/>
</dbReference>
<sequence>MIRTMLAAALAMGLAATAPDARAQPPAVKIGILNDQTGVYSDHSGLGSVVAAQMAIDEFVKANPGARVELLSADHLNKPDVATSIARKWIDQDGVHLIADLQNSAISLAVQHLGNQTKRITIATSSVTPDLYGKACSPTGIHWAMDPFALAIGPTRALADKKKWFFLTVDLSGGHLFEEQGVAAVKAVGGEVVGRARHPLGSADMSSYLLNAQSLGAQVVGLANAGQDAIKSIKGANEFGLTAGGIKVAPLLFHDSDIKAVGLDQTGGMVIGTNYYWDLDEGSRVFGRAFFERTKKMPTDYQFNIYASVRHYLKGVAAAGTVDADKVMAKMRELPIELFGDKRGALRPDGRVVYDTYVMQVKTPAESKGEWDLLKQIGHLPADKAFRPASETECPAAKAAR</sequence>
<dbReference type="GO" id="GO:0006865">
    <property type="term" value="P:amino acid transport"/>
    <property type="evidence" value="ECO:0007669"/>
    <property type="project" value="UniProtKB-KW"/>
</dbReference>